<evidence type="ECO:0000256" key="1">
    <source>
        <dbReference type="ARBA" id="ARBA00023125"/>
    </source>
</evidence>
<dbReference type="InterPro" id="IPR016032">
    <property type="entry name" value="Sig_transdc_resp-reg_C-effctor"/>
</dbReference>
<evidence type="ECO:0000256" key="2">
    <source>
        <dbReference type="PROSITE-ProRule" id="PRU01091"/>
    </source>
</evidence>
<dbReference type="EMBL" id="AQFT01000173">
    <property type="protein sequence ID" value="EMZ19189.1"/>
    <property type="molecule type" value="Genomic_DNA"/>
</dbReference>
<dbReference type="SUPFAM" id="SSF46894">
    <property type="entry name" value="C-terminal effector domain of the bipartite response regulators"/>
    <property type="match status" value="1"/>
</dbReference>
<gene>
    <name evidence="4" type="ORF">C823_05639</name>
</gene>
<comment type="caution">
    <text evidence="4">The sequence shown here is derived from an EMBL/GenBank/DDBJ whole genome shotgun (WGS) entry which is preliminary data.</text>
</comment>
<dbReference type="STRING" id="1235802.C823_05639"/>
<dbReference type="AlphaFoldDB" id="N2A481"/>
<organism evidence="4 5">
    <name type="scientific">Eubacterium plexicaudatum ASF492</name>
    <dbReference type="NCBI Taxonomy" id="1235802"/>
    <lineage>
        <taxon>Bacteria</taxon>
        <taxon>Bacillati</taxon>
        <taxon>Bacillota</taxon>
        <taxon>Clostridia</taxon>
        <taxon>Eubacteriales</taxon>
        <taxon>Eubacteriaceae</taxon>
        <taxon>Eubacterium</taxon>
    </lineage>
</organism>
<keyword evidence="1 2" id="KW-0238">DNA-binding</keyword>
<dbReference type="PROSITE" id="PS51755">
    <property type="entry name" value="OMPR_PHOB"/>
    <property type="match status" value="1"/>
</dbReference>
<proteinExistence type="predicted"/>
<dbReference type="InterPro" id="IPR036388">
    <property type="entry name" value="WH-like_DNA-bd_sf"/>
</dbReference>
<dbReference type="Gene3D" id="1.10.10.10">
    <property type="entry name" value="Winged helix-like DNA-binding domain superfamily/Winged helix DNA-binding domain"/>
    <property type="match status" value="1"/>
</dbReference>
<evidence type="ECO:0000313" key="4">
    <source>
        <dbReference type="EMBL" id="EMZ19189.1"/>
    </source>
</evidence>
<dbReference type="Proteomes" id="UP000012589">
    <property type="component" value="Unassembled WGS sequence"/>
</dbReference>
<dbReference type="InterPro" id="IPR001867">
    <property type="entry name" value="OmpR/PhoB-type_DNA-bd"/>
</dbReference>
<protein>
    <recommendedName>
        <fullName evidence="3">OmpR/PhoB-type domain-containing protein</fullName>
    </recommendedName>
</protein>
<name>N2A481_9FIRM</name>
<evidence type="ECO:0000313" key="5">
    <source>
        <dbReference type="Proteomes" id="UP000012589"/>
    </source>
</evidence>
<sequence>MFALLDVEQQKDLLAYIRKREKQGNTSKVPLCAVSECYYLPNGLDQSLTEIQEGNLYLCLEERTVYVKGQKIELTTKEFDALYLLIINKMRVMTFEIISYHVPRWGRHRRYEAGGLCQEH</sequence>
<dbReference type="GO" id="GO:0006355">
    <property type="term" value="P:regulation of DNA-templated transcription"/>
    <property type="evidence" value="ECO:0007669"/>
    <property type="project" value="InterPro"/>
</dbReference>
<keyword evidence="5" id="KW-1185">Reference proteome</keyword>
<reference evidence="4 5" key="1">
    <citation type="journal article" date="2014" name="Genome Announc.">
        <title>Draft genome sequences of the altered schaedler flora, a defined bacterial community from gnotobiotic mice.</title>
        <authorList>
            <person name="Wannemuehler M.J."/>
            <person name="Overstreet A.M."/>
            <person name="Ward D.V."/>
            <person name="Phillips G.J."/>
        </authorList>
    </citation>
    <scope>NUCLEOTIDE SEQUENCE [LARGE SCALE GENOMIC DNA]</scope>
    <source>
        <strain evidence="4 5">ASF492</strain>
    </source>
</reference>
<dbReference type="GO" id="GO:0003677">
    <property type="term" value="F:DNA binding"/>
    <property type="evidence" value="ECO:0007669"/>
    <property type="project" value="UniProtKB-UniRule"/>
</dbReference>
<evidence type="ECO:0000259" key="3">
    <source>
        <dbReference type="PROSITE" id="PS51755"/>
    </source>
</evidence>
<dbReference type="HOGENOM" id="CLU_2046158_0_0_9"/>
<feature type="DNA-binding region" description="OmpR/PhoB-type" evidence="2">
    <location>
        <begin position="46"/>
        <end position="120"/>
    </location>
</feature>
<dbReference type="GO" id="GO:0000160">
    <property type="term" value="P:phosphorelay signal transduction system"/>
    <property type="evidence" value="ECO:0007669"/>
    <property type="project" value="InterPro"/>
</dbReference>
<accession>N2A481</accession>
<feature type="domain" description="OmpR/PhoB-type" evidence="3">
    <location>
        <begin position="46"/>
        <end position="120"/>
    </location>
</feature>